<evidence type="ECO:0000313" key="3">
    <source>
        <dbReference type="Proteomes" id="UP001196413"/>
    </source>
</evidence>
<gene>
    <name evidence="2" type="ORF">KIN20_013926</name>
</gene>
<dbReference type="AlphaFoldDB" id="A0AAD5MY84"/>
<reference evidence="2" key="1">
    <citation type="submission" date="2021-06" db="EMBL/GenBank/DDBJ databases">
        <title>Parelaphostrongylus tenuis whole genome reference sequence.</title>
        <authorList>
            <person name="Garwood T.J."/>
            <person name="Larsen P.A."/>
            <person name="Fountain-Jones N.M."/>
            <person name="Garbe J.R."/>
            <person name="Macchietto M.G."/>
            <person name="Kania S.A."/>
            <person name="Gerhold R.W."/>
            <person name="Richards J.E."/>
            <person name="Wolf T.M."/>
        </authorList>
    </citation>
    <scope>NUCLEOTIDE SEQUENCE</scope>
    <source>
        <strain evidence="2">MNPRO001-30</strain>
        <tissue evidence="2">Meninges</tissue>
    </source>
</reference>
<sequence length="52" mass="5859">MANNTRAHVATHLNIRRLRCTVCCQGFDRMGRASVHLERFHSGHPTAKIESA</sequence>
<evidence type="ECO:0000313" key="2">
    <source>
        <dbReference type="EMBL" id="KAJ1356251.1"/>
    </source>
</evidence>
<feature type="non-terminal residue" evidence="2">
    <location>
        <position position="1"/>
    </location>
</feature>
<accession>A0AAD5MY84</accession>
<dbReference type="PROSITE" id="PS00028">
    <property type="entry name" value="ZINC_FINGER_C2H2_1"/>
    <property type="match status" value="1"/>
</dbReference>
<dbReference type="Proteomes" id="UP001196413">
    <property type="component" value="Unassembled WGS sequence"/>
</dbReference>
<organism evidence="2 3">
    <name type="scientific">Parelaphostrongylus tenuis</name>
    <name type="common">Meningeal worm</name>
    <dbReference type="NCBI Taxonomy" id="148309"/>
    <lineage>
        <taxon>Eukaryota</taxon>
        <taxon>Metazoa</taxon>
        <taxon>Ecdysozoa</taxon>
        <taxon>Nematoda</taxon>
        <taxon>Chromadorea</taxon>
        <taxon>Rhabditida</taxon>
        <taxon>Rhabditina</taxon>
        <taxon>Rhabditomorpha</taxon>
        <taxon>Strongyloidea</taxon>
        <taxon>Metastrongylidae</taxon>
        <taxon>Parelaphostrongylus</taxon>
    </lineage>
</organism>
<comment type="caution">
    <text evidence="2">The sequence shown here is derived from an EMBL/GenBank/DDBJ whole genome shotgun (WGS) entry which is preliminary data.</text>
</comment>
<dbReference type="InterPro" id="IPR013087">
    <property type="entry name" value="Znf_C2H2_type"/>
</dbReference>
<keyword evidence="3" id="KW-1185">Reference proteome</keyword>
<evidence type="ECO:0000259" key="1">
    <source>
        <dbReference type="PROSITE" id="PS00028"/>
    </source>
</evidence>
<protein>
    <recommendedName>
        <fullName evidence="1">C2H2-type domain-containing protein</fullName>
    </recommendedName>
</protein>
<feature type="domain" description="C2H2-type" evidence="1">
    <location>
        <begin position="20"/>
        <end position="41"/>
    </location>
</feature>
<name>A0AAD5MY84_PARTN</name>
<proteinExistence type="predicted"/>
<dbReference type="EMBL" id="JAHQIW010002752">
    <property type="protein sequence ID" value="KAJ1356251.1"/>
    <property type="molecule type" value="Genomic_DNA"/>
</dbReference>